<protein>
    <recommendedName>
        <fullName evidence="2">Polysaccharide biosynthesis protein CapD-like domain-containing protein</fullName>
    </recommendedName>
</protein>
<organism evidence="3">
    <name type="scientific">viral metagenome</name>
    <dbReference type="NCBI Taxonomy" id="1070528"/>
    <lineage>
        <taxon>unclassified sequences</taxon>
        <taxon>metagenomes</taxon>
        <taxon>organismal metagenomes</taxon>
    </lineage>
</organism>
<dbReference type="Gene3D" id="3.40.50.720">
    <property type="entry name" value="NAD(P)-binding Rossmann-like Domain"/>
    <property type="match status" value="1"/>
</dbReference>
<dbReference type="PANTHER" id="PTHR43318:SF2">
    <property type="entry name" value="UDP-N-ACETYLGLUCOSAMINE 4,6-DEHYDRATASE (INVERTING)"/>
    <property type="match status" value="1"/>
</dbReference>
<dbReference type="InterPro" id="IPR051203">
    <property type="entry name" value="Polysaccharide_Synthase-Rel"/>
</dbReference>
<evidence type="ECO:0000256" key="1">
    <source>
        <dbReference type="ARBA" id="ARBA00007430"/>
    </source>
</evidence>
<name>A0A6C0H6K1_9ZZZZ</name>
<dbReference type="PANTHER" id="PTHR43318">
    <property type="entry name" value="UDP-N-ACETYLGLUCOSAMINE 4,6-DEHYDRATASE"/>
    <property type="match status" value="1"/>
</dbReference>
<evidence type="ECO:0000313" key="3">
    <source>
        <dbReference type="EMBL" id="QHT76099.1"/>
    </source>
</evidence>
<dbReference type="AlphaFoldDB" id="A0A6C0H6K1"/>
<evidence type="ECO:0000259" key="2">
    <source>
        <dbReference type="Pfam" id="PF02719"/>
    </source>
</evidence>
<proteinExistence type="inferred from homology"/>
<comment type="similarity">
    <text evidence="1">Belongs to the polysaccharide synthase family.</text>
</comment>
<dbReference type="InterPro" id="IPR036291">
    <property type="entry name" value="NAD(P)-bd_dom_sf"/>
</dbReference>
<dbReference type="SUPFAM" id="SSF53448">
    <property type="entry name" value="Nucleotide-diphospho-sugar transferases"/>
    <property type="match status" value="1"/>
</dbReference>
<accession>A0A6C0H6K1</accession>
<dbReference type="Gene3D" id="3.90.550.10">
    <property type="entry name" value="Spore Coat Polysaccharide Biosynthesis Protein SpsA, Chain A"/>
    <property type="match status" value="1"/>
</dbReference>
<feature type="domain" description="Polysaccharide biosynthesis protein CapD-like" evidence="2">
    <location>
        <begin position="229"/>
        <end position="507"/>
    </location>
</feature>
<sequence>MDLKNRTDFTIVIGVKEETLAQPVVKSLHPLQTHILIGKDYPSFSKLVNDCITLSPTEIVIFCSHRVRPTPKDIERLLQRIDDGYGLATLYRLGCFGLRKELIRRMGFFDERFLIGGWEDNDFFLRLQEADIAYFEDESIPYIGGESLWKHPEDKPLKSKQHYNAKWYRNETFMTMSRMLPEITHYDIGESDKSAVFKKWSESHLLKFSMWQNIFTLVSKEQLLTNKHILVFGGTGSLGHKIMEMYGANNKITVYSRDENKHWQMSLKHKHINFIMGDIRDPQRVSNAILRTRPDIIIIASAVKHVDRCEYEVSETLQINSIGAMNVSDCVSNNYRELQNLSHVVFVSTDKACSPINTYGLSKALAEKVMIEAAYKMKDMCSTKFLNIRYGNVLNSRGSIIEVLNSIGNSITPNYKLTHSNMTRFIMTQEDSVRLINYAILKAQSGDTVIPKLPSMLIKDLVEIFAKKYSKHIVVTGIRPGEKMHEALLNETEVTRLVEHNNYFIVEPPYRTTYTERTLKYDSSISIITKESLAGYLEARGFLK</sequence>
<dbReference type="InterPro" id="IPR029044">
    <property type="entry name" value="Nucleotide-diphossugar_trans"/>
</dbReference>
<dbReference type="SUPFAM" id="SSF51735">
    <property type="entry name" value="NAD(P)-binding Rossmann-fold domains"/>
    <property type="match status" value="1"/>
</dbReference>
<dbReference type="EMBL" id="MN739889">
    <property type="protein sequence ID" value="QHT76099.1"/>
    <property type="molecule type" value="Genomic_DNA"/>
</dbReference>
<dbReference type="Pfam" id="PF02719">
    <property type="entry name" value="Polysacc_synt_2"/>
    <property type="match status" value="1"/>
</dbReference>
<dbReference type="InterPro" id="IPR003869">
    <property type="entry name" value="Polysac_CapD-like"/>
</dbReference>
<reference evidence="3" key="1">
    <citation type="journal article" date="2020" name="Nature">
        <title>Giant virus diversity and host interactions through global metagenomics.</title>
        <authorList>
            <person name="Schulz F."/>
            <person name="Roux S."/>
            <person name="Paez-Espino D."/>
            <person name="Jungbluth S."/>
            <person name="Walsh D.A."/>
            <person name="Denef V.J."/>
            <person name="McMahon K.D."/>
            <person name="Konstantinidis K.T."/>
            <person name="Eloe-Fadrosh E.A."/>
            <person name="Kyrpides N.C."/>
            <person name="Woyke T."/>
        </authorList>
    </citation>
    <scope>NUCLEOTIDE SEQUENCE</scope>
    <source>
        <strain evidence="3">GVMAG-M-3300023179-73</strain>
    </source>
</reference>